<accession>A0A1F6E8L3</accession>
<comment type="caution">
    <text evidence="3">The sequence shown here is derived from an EMBL/GenBank/DDBJ whole genome shotgun (WGS) entry which is preliminary data.</text>
</comment>
<dbReference type="EMBL" id="MFLL01000006">
    <property type="protein sequence ID" value="OGG70043.1"/>
    <property type="molecule type" value="Genomic_DNA"/>
</dbReference>
<dbReference type="SUPFAM" id="SSF82771">
    <property type="entry name" value="GIY-YIG endonuclease"/>
    <property type="match status" value="1"/>
</dbReference>
<dbReference type="PROSITE" id="PS50164">
    <property type="entry name" value="GIY_YIG"/>
    <property type="match status" value="1"/>
</dbReference>
<dbReference type="CDD" id="cd10449">
    <property type="entry name" value="GIY-YIG_SLX1_like"/>
    <property type="match status" value="1"/>
</dbReference>
<proteinExistence type="inferred from homology"/>
<dbReference type="AlphaFoldDB" id="A0A1F6E8L3"/>
<dbReference type="InterPro" id="IPR035901">
    <property type="entry name" value="GIY-YIG_endonuc_sf"/>
</dbReference>
<sequence>MHYTYVLRSKADGKWYTGCTNDLRKRLRQHNSGQMVATAKRRPFELMYYEACTEQSDAYAREKYLKTGMGKRYIKNRLKRFLSLTG</sequence>
<dbReference type="PANTHER" id="PTHR34477">
    <property type="entry name" value="UPF0213 PROTEIN YHBQ"/>
    <property type="match status" value="1"/>
</dbReference>
<comment type="similarity">
    <text evidence="1">Belongs to the UPF0213 family.</text>
</comment>
<gene>
    <name evidence="3" type="ORF">A3C20_02630</name>
</gene>
<dbReference type="SMART" id="SM00465">
    <property type="entry name" value="GIYc"/>
    <property type="match status" value="1"/>
</dbReference>
<reference evidence="3 4" key="1">
    <citation type="journal article" date="2016" name="Nat. Commun.">
        <title>Thousands of microbial genomes shed light on interconnected biogeochemical processes in an aquifer system.</title>
        <authorList>
            <person name="Anantharaman K."/>
            <person name="Brown C.T."/>
            <person name="Hug L.A."/>
            <person name="Sharon I."/>
            <person name="Castelle C.J."/>
            <person name="Probst A.J."/>
            <person name="Thomas B.C."/>
            <person name="Singh A."/>
            <person name="Wilkins M.J."/>
            <person name="Karaoz U."/>
            <person name="Brodie E.L."/>
            <person name="Williams K.H."/>
            <person name="Hubbard S.S."/>
            <person name="Banfield J.F."/>
        </authorList>
    </citation>
    <scope>NUCLEOTIDE SEQUENCE [LARGE SCALE GENOMIC DNA]</scope>
</reference>
<organism evidence="3 4">
    <name type="scientific">Candidatus Kaiserbacteria bacterium RIFCSPHIGHO2_02_FULL_55_25</name>
    <dbReference type="NCBI Taxonomy" id="1798498"/>
    <lineage>
        <taxon>Bacteria</taxon>
        <taxon>Candidatus Kaiseribacteriota</taxon>
    </lineage>
</organism>
<evidence type="ECO:0000256" key="1">
    <source>
        <dbReference type="ARBA" id="ARBA00007435"/>
    </source>
</evidence>
<dbReference type="InterPro" id="IPR050190">
    <property type="entry name" value="UPF0213_domain"/>
</dbReference>
<dbReference type="Pfam" id="PF01541">
    <property type="entry name" value="GIY-YIG"/>
    <property type="match status" value="1"/>
</dbReference>
<dbReference type="Proteomes" id="UP000176914">
    <property type="component" value="Unassembled WGS sequence"/>
</dbReference>
<dbReference type="Gene3D" id="3.40.1440.10">
    <property type="entry name" value="GIY-YIG endonuclease"/>
    <property type="match status" value="1"/>
</dbReference>
<dbReference type="InterPro" id="IPR000305">
    <property type="entry name" value="GIY-YIG_endonuc"/>
</dbReference>
<feature type="domain" description="GIY-YIG" evidence="2">
    <location>
        <begin position="1"/>
        <end position="75"/>
    </location>
</feature>
<evidence type="ECO:0000313" key="4">
    <source>
        <dbReference type="Proteomes" id="UP000176914"/>
    </source>
</evidence>
<name>A0A1F6E8L3_9BACT</name>
<protein>
    <submittedName>
        <fullName evidence="3">Excinuclease ABC subunit C</fullName>
    </submittedName>
</protein>
<dbReference type="PANTHER" id="PTHR34477:SF1">
    <property type="entry name" value="UPF0213 PROTEIN YHBQ"/>
    <property type="match status" value="1"/>
</dbReference>
<evidence type="ECO:0000313" key="3">
    <source>
        <dbReference type="EMBL" id="OGG70043.1"/>
    </source>
</evidence>
<evidence type="ECO:0000259" key="2">
    <source>
        <dbReference type="PROSITE" id="PS50164"/>
    </source>
</evidence>